<evidence type="ECO:0000313" key="2">
    <source>
        <dbReference type="Proteomes" id="UP000307140"/>
    </source>
</evidence>
<dbReference type="EMBL" id="VANR01000002">
    <property type="protein sequence ID" value="TMM31061.1"/>
    <property type="molecule type" value="Genomic_DNA"/>
</dbReference>
<dbReference type="RefSeq" id="WP_138534791.1">
    <property type="nucleotide sequence ID" value="NZ_VANR01000002.1"/>
</dbReference>
<gene>
    <name evidence="1" type="ORF">FDT66_03575</name>
</gene>
<dbReference type="PROSITE" id="PS51257">
    <property type="entry name" value="PROKAR_LIPOPROTEIN"/>
    <property type="match status" value="1"/>
</dbReference>
<dbReference type="OrthoDB" id="1198805at2"/>
<proteinExistence type="predicted"/>
<comment type="caution">
    <text evidence="1">The sequence shown here is derived from an EMBL/GenBank/DDBJ whole genome shotgun (WGS) entry which is preliminary data.</text>
</comment>
<name>A0A5S3N6V0_9FLAO</name>
<evidence type="ECO:0008006" key="3">
    <source>
        <dbReference type="Google" id="ProtNLM"/>
    </source>
</evidence>
<reference evidence="1 2" key="1">
    <citation type="submission" date="2019-05" db="EMBL/GenBank/DDBJ databases">
        <title>Polaribacter aestuariivivens sp. nov., isolated from a tidal flat.</title>
        <authorList>
            <person name="Yoon J.-H."/>
        </authorList>
    </citation>
    <scope>NUCLEOTIDE SEQUENCE [LARGE SCALE GENOMIC DNA]</scope>
    <source>
        <strain evidence="1 2">DBTF-3</strain>
    </source>
</reference>
<dbReference type="AlphaFoldDB" id="A0A5S3N6V0"/>
<dbReference type="Gene3D" id="1.25.40.10">
    <property type="entry name" value="Tetratricopeptide repeat domain"/>
    <property type="match status" value="1"/>
</dbReference>
<protein>
    <recommendedName>
        <fullName evidence="3">Tetratricopeptide repeat protein</fullName>
    </recommendedName>
</protein>
<sequence>MKKIILILCFTAVFSCNTKEKKTIKITDVEQIGLEIEHSLANYDIIETNKFYDVKAFTNRFLIKTSKKNVLDFNTGFYASFSSQFNFGELIVKELSNGSSYDFIRAYQDENKDFHLLFRLFGDGLNYHDHLVKIINGQPKIVDSYIYLTGENLSETFGQLYKSVLYSSDFFSKYVKTSDVEILKDMNTLKEIKQLNASGQFVRANEAYQSISNKSKRTKIFKLIHLMTVSNLSEDVYQEVILDYENSFPNDPSLFLVSVDGYLLKEQYEKSLESVNKLDEALNGDPFLDYLRGNIYYFQKEYAKALEKFQIINKEYPDFIDVYDGLLSVYIATNENEKAVSILNTLENKFQIKKEDLKLSLEEGFINFTKTKEFKNWYQTI</sequence>
<dbReference type="InterPro" id="IPR011990">
    <property type="entry name" value="TPR-like_helical_dom_sf"/>
</dbReference>
<dbReference type="SUPFAM" id="SSF48452">
    <property type="entry name" value="TPR-like"/>
    <property type="match status" value="1"/>
</dbReference>
<keyword evidence="2" id="KW-1185">Reference proteome</keyword>
<organism evidence="1 2">
    <name type="scientific">Polaribacter aestuariivivens</name>
    <dbReference type="NCBI Taxonomy" id="2304626"/>
    <lineage>
        <taxon>Bacteria</taxon>
        <taxon>Pseudomonadati</taxon>
        <taxon>Bacteroidota</taxon>
        <taxon>Flavobacteriia</taxon>
        <taxon>Flavobacteriales</taxon>
        <taxon>Flavobacteriaceae</taxon>
    </lineage>
</organism>
<evidence type="ECO:0000313" key="1">
    <source>
        <dbReference type="EMBL" id="TMM31061.1"/>
    </source>
</evidence>
<accession>A0A5S3N6V0</accession>
<dbReference type="Proteomes" id="UP000307140">
    <property type="component" value="Unassembled WGS sequence"/>
</dbReference>